<feature type="compositionally biased region" description="Low complexity" evidence="24">
    <location>
        <begin position="15"/>
        <end position="33"/>
    </location>
</feature>
<evidence type="ECO:0000256" key="5">
    <source>
        <dbReference type="ARBA" id="ARBA00012633"/>
    </source>
</evidence>
<dbReference type="Ensembl" id="ENSDNVT00000005956.1">
    <property type="protein sequence ID" value="ENSDNVP00000004955.1"/>
    <property type="gene ID" value="ENSDNVG00000003545.1"/>
</dbReference>
<evidence type="ECO:0000256" key="22">
    <source>
        <dbReference type="ARBA" id="ARBA00046205"/>
    </source>
</evidence>
<feature type="binding site" evidence="23">
    <location>
        <position position="262"/>
    </location>
    <ligand>
        <name>Mg(2+)</name>
        <dbReference type="ChEBI" id="CHEBI:18420"/>
        <label>1</label>
        <note>catalytic</note>
    </ligand>
</feature>
<feature type="compositionally biased region" description="Basic and acidic residues" evidence="24">
    <location>
        <begin position="67"/>
        <end position="77"/>
    </location>
</feature>
<reference evidence="26" key="2">
    <citation type="submission" date="2025-09" db="UniProtKB">
        <authorList>
            <consortium name="Ensembl"/>
        </authorList>
    </citation>
    <scope>IDENTIFICATION</scope>
</reference>
<comment type="cofactor">
    <cofactor evidence="2 23">
        <name>Mg(2+)</name>
        <dbReference type="ChEBI" id="CHEBI:18420"/>
    </cofactor>
</comment>
<keyword evidence="27" id="KW-1185">Reference proteome</keyword>
<evidence type="ECO:0000256" key="7">
    <source>
        <dbReference type="ARBA" id="ARBA00022723"/>
    </source>
</evidence>
<keyword evidence="14 25" id="KW-0472">Membrane</keyword>
<evidence type="ECO:0000256" key="11">
    <source>
        <dbReference type="ARBA" id="ARBA00022989"/>
    </source>
</evidence>
<keyword evidence="10" id="KW-0735">Signal-anchor</keyword>
<dbReference type="FunFam" id="3.30.540.10:FF:000012">
    <property type="entry name" value="Blast:Putative inositol monophosphatase 3"/>
    <property type="match status" value="1"/>
</dbReference>
<evidence type="ECO:0000256" key="23">
    <source>
        <dbReference type="PIRSR" id="PIRSR600760-2"/>
    </source>
</evidence>
<dbReference type="Pfam" id="PF00459">
    <property type="entry name" value="Inositol_P"/>
    <property type="match status" value="1"/>
</dbReference>
<dbReference type="PANTHER" id="PTHR43028">
    <property type="entry name" value="3'(2'),5'-BISPHOSPHATE NUCLEOTIDASE 1"/>
    <property type="match status" value="1"/>
</dbReference>
<evidence type="ECO:0000256" key="12">
    <source>
        <dbReference type="ARBA" id="ARBA00022990"/>
    </source>
</evidence>
<dbReference type="InterPro" id="IPR050725">
    <property type="entry name" value="CysQ/Inositol_MonoPase"/>
</dbReference>
<dbReference type="Gene3D" id="3.30.540.10">
    <property type="entry name" value="Fructose-1,6-Bisphosphatase, subunit A, domain 1"/>
    <property type="match status" value="1"/>
</dbReference>
<dbReference type="Gene3D" id="3.40.190.80">
    <property type="match status" value="1"/>
</dbReference>
<organism evidence="26 27">
    <name type="scientific">Dromaius novaehollandiae</name>
    <name type="common">Emu</name>
    <dbReference type="NCBI Taxonomy" id="8790"/>
    <lineage>
        <taxon>Eukaryota</taxon>
        <taxon>Metazoa</taxon>
        <taxon>Chordata</taxon>
        <taxon>Craniata</taxon>
        <taxon>Vertebrata</taxon>
        <taxon>Euteleostomi</taxon>
        <taxon>Archelosauria</taxon>
        <taxon>Archosauria</taxon>
        <taxon>Dinosauria</taxon>
        <taxon>Saurischia</taxon>
        <taxon>Theropoda</taxon>
        <taxon>Coelurosauria</taxon>
        <taxon>Aves</taxon>
        <taxon>Palaeognathae</taxon>
        <taxon>Casuariiformes</taxon>
        <taxon>Dromaiidae</taxon>
        <taxon>Dromaius</taxon>
    </lineage>
</organism>
<keyword evidence="7 23" id="KW-0479">Metal-binding</keyword>
<evidence type="ECO:0000256" key="16">
    <source>
        <dbReference type="ARBA" id="ARBA00037848"/>
    </source>
</evidence>
<comment type="similarity">
    <text evidence="4">Belongs to the inositol monophosphatase superfamily.</text>
</comment>
<evidence type="ECO:0000256" key="9">
    <source>
        <dbReference type="ARBA" id="ARBA00022842"/>
    </source>
</evidence>
<evidence type="ECO:0000256" key="13">
    <source>
        <dbReference type="ARBA" id="ARBA00023034"/>
    </source>
</evidence>
<feature type="transmembrane region" description="Helical" evidence="25">
    <location>
        <begin position="98"/>
        <end position="115"/>
    </location>
</feature>
<sequence>MLSASRSAPPPPNPDTDGPLPFTPARRGAWSRGWPGGRRRCCRGCRAAGEGGEPPPRPRVPAVPWGRGERPPPEPARRPPRCAPVAAMAPMGIRLSPLGMAVFCLLGLGVLYHLYSGFLAGRFAFFMLSEPAAGGPEAPRGSAPAGAVDLRDLLAVSVLAAVRGGEEVKRVREGNVLNEKAKGKTREGAEEKLTSGDLLSNRKMFYLLKGAFPGVQINSEEHVDAADQETVSWDRSIPEDIKKKIQPTEVPAESVTVWIDPLDATQEYTDDLRQYVTTMVCVAVNGKPVIGVIHKPFSAYTAWAMVDGGSNVKARSSYNEKTPRIIVSRSHAGKVEQVARQTFGNKTVIIPAGGAGYKVLALLDVAEENQEEADVYIHVTYIKKWDICAGNAVLRALGGHMTTLAGEEISYTGSDGNEGGLIASINMNHKALIEKLPNLEKTSRK</sequence>
<evidence type="ECO:0000256" key="24">
    <source>
        <dbReference type="SAM" id="MobiDB-lite"/>
    </source>
</evidence>
<dbReference type="SUPFAM" id="SSF56655">
    <property type="entry name" value="Carbohydrate phosphatase"/>
    <property type="match status" value="1"/>
</dbReference>
<keyword evidence="11 25" id="KW-1133">Transmembrane helix</keyword>
<comment type="catalytic activity">
    <reaction evidence="1">
        <text>adenosine 3',5'-bisphosphate + H2O = AMP + phosphate</text>
        <dbReference type="Rhea" id="RHEA:10040"/>
        <dbReference type="ChEBI" id="CHEBI:15377"/>
        <dbReference type="ChEBI" id="CHEBI:43474"/>
        <dbReference type="ChEBI" id="CHEBI:58343"/>
        <dbReference type="ChEBI" id="CHEBI:456215"/>
        <dbReference type="EC" id="3.1.3.7"/>
    </reaction>
</comment>
<dbReference type="GO" id="GO:0046854">
    <property type="term" value="P:phosphatidylinositol phosphate biosynthetic process"/>
    <property type="evidence" value="ECO:0007669"/>
    <property type="project" value="InterPro"/>
</dbReference>
<dbReference type="GO" id="GO:0008441">
    <property type="term" value="F:3'(2'),5'-bisphosphate nucleotidase activity"/>
    <property type="evidence" value="ECO:0007669"/>
    <property type="project" value="UniProtKB-EC"/>
</dbReference>
<dbReference type="PROSITE" id="PS00630">
    <property type="entry name" value="IMP_2"/>
    <property type="match status" value="1"/>
</dbReference>
<evidence type="ECO:0000256" key="18">
    <source>
        <dbReference type="ARBA" id="ARBA00042064"/>
    </source>
</evidence>
<evidence type="ECO:0000256" key="2">
    <source>
        <dbReference type="ARBA" id="ARBA00001946"/>
    </source>
</evidence>
<reference evidence="26" key="1">
    <citation type="submission" date="2025-08" db="UniProtKB">
        <authorList>
            <consortium name="Ensembl"/>
        </authorList>
    </citation>
    <scope>IDENTIFICATION</scope>
</reference>
<evidence type="ECO:0000256" key="14">
    <source>
        <dbReference type="ARBA" id="ARBA00023136"/>
    </source>
</evidence>
<evidence type="ECO:0000256" key="17">
    <source>
        <dbReference type="ARBA" id="ARBA00039400"/>
    </source>
</evidence>
<keyword evidence="9 23" id="KW-0460">Magnesium</keyword>
<accession>A0A8C4J7H3</accession>
<evidence type="ECO:0000256" key="1">
    <source>
        <dbReference type="ARBA" id="ARBA00001625"/>
    </source>
</evidence>
<gene>
    <name evidence="26" type="primary">BPNT2</name>
</gene>
<evidence type="ECO:0000256" key="19">
    <source>
        <dbReference type="ARBA" id="ARBA00042119"/>
    </source>
</evidence>
<evidence type="ECO:0000256" key="10">
    <source>
        <dbReference type="ARBA" id="ARBA00022968"/>
    </source>
</evidence>
<feature type="binding site" evidence="23">
    <location>
        <position position="263"/>
    </location>
    <ligand>
        <name>Mg(2+)</name>
        <dbReference type="ChEBI" id="CHEBI:18420"/>
        <label>1</label>
        <note>catalytic</note>
    </ligand>
</feature>
<evidence type="ECO:0000256" key="8">
    <source>
        <dbReference type="ARBA" id="ARBA00022801"/>
    </source>
</evidence>
<evidence type="ECO:0000256" key="6">
    <source>
        <dbReference type="ARBA" id="ARBA00022692"/>
    </source>
</evidence>
<dbReference type="GO" id="GO:0008254">
    <property type="term" value="F:3'-nucleotidase activity"/>
    <property type="evidence" value="ECO:0007669"/>
    <property type="project" value="TreeGrafter"/>
</dbReference>
<keyword evidence="13" id="KW-0333">Golgi apparatus</keyword>
<keyword evidence="12" id="KW-0007">Acetylation</keyword>
<keyword evidence="8" id="KW-0378">Hydrolase</keyword>
<dbReference type="InterPro" id="IPR020550">
    <property type="entry name" value="Inositol_monophosphatase_CS"/>
</dbReference>
<dbReference type="AlphaFoldDB" id="A0A8C4J7H3"/>
<comment type="function">
    <text evidence="22">Exhibits 3'-nucleotidase activity toward adenosine 3',5'-bisphosphate (PAP), namely hydrolyzes adenosine 3',5'-bisphosphate into adenosine 5'-monophosphate (AMP) and a phosphate. May play a role in the formation of skeletal elements derived through endochondral ossification, possibly by clearing adenosine 3',5'-bisphosphate produced by Golgi sulfotransferases during glycosaminoglycan sulfation. Has no activity toward 3'-phosphoadenosine 5'-phosphosulfate (PAPS) or inositol phosphate (IP) substrates including I(1)P, I(1,4)P2, I(1,3,4)P3, I(1,4,5)P3 and I(1,3,4,5)P4.</text>
</comment>
<dbReference type="GO" id="GO:0005794">
    <property type="term" value="C:Golgi apparatus"/>
    <property type="evidence" value="ECO:0007669"/>
    <property type="project" value="UniProtKB-SubCell"/>
</dbReference>
<evidence type="ECO:0000256" key="15">
    <source>
        <dbReference type="ARBA" id="ARBA00023180"/>
    </source>
</evidence>
<keyword evidence="6 25" id="KW-0812">Transmembrane</keyword>
<dbReference type="PANTHER" id="PTHR43028:SF6">
    <property type="entry name" value="GOLGI-RESIDENT ADENOSINE 3',5'-BISPHOSPHATE 3'-PHOSPHATASE"/>
    <property type="match status" value="1"/>
</dbReference>
<feature type="binding site" evidence="23">
    <location>
        <position position="260"/>
    </location>
    <ligand>
        <name>Mg(2+)</name>
        <dbReference type="ChEBI" id="CHEBI:18420"/>
        <label>1</label>
        <note>catalytic</note>
    </ligand>
</feature>
<protein>
    <recommendedName>
        <fullName evidence="17">Golgi-resident adenosine 3',5'-bisphosphate 3'-phosphatase</fullName>
        <ecNumber evidence="5">3.1.3.7</ecNumber>
    </recommendedName>
    <alternativeName>
        <fullName evidence="21">3'(2'), 5'-bisphosphate nucleotidase 2</fullName>
    </alternativeName>
    <alternativeName>
        <fullName evidence="20">Inositol monophosphatase domain-containing protein 1</fullName>
    </alternativeName>
    <alternativeName>
        <fullName evidence="19">Myo-inositol monophosphatase A3</fullName>
    </alternativeName>
    <alternativeName>
        <fullName evidence="18">Phosphoadenosine phosphate 3'-nucleotidase</fullName>
    </alternativeName>
</protein>
<proteinExistence type="inferred from homology"/>
<comment type="subcellular location">
    <subcellularLocation>
        <location evidence="16">Golgi apparatus</location>
        <location evidence="16">trans-Golgi network membrane</location>
        <topology evidence="16">Single-pass type II membrane protein</topology>
    </subcellularLocation>
</comment>
<keyword evidence="15" id="KW-0325">Glycoprotein</keyword>
<name>A0A8C4J7H3_DRONO</name>
<evidence type="ECO:0000256" key="20">
    <source>
        <dbReference type="ARBA" id="ARBA00042166"/>
    </source>
</evidence>
<evidence type="ECO:0000256" key="3">
    <source>
        <dbReference type="ARBA" id="ARBA00004678"/>
    </source>
</evidence>
<feature type="region of interest" description="Disordered" evidence="24">
    <location>
        <begin position="1"/>
        <end position="80"/>
    </location>
</feature>
<dbReference type="CDD" id="cd01640">
    <property type="entry name" value="IPPase"/>
    <property type="match status" value="1"/>
</dbReference>
<dbReference type="GO" id="GO:0001501">
    <property type="term" value="P:skeletal system development"/>
    <property type="evidence" value="ECO:0007669"/>
    <property type="project" value="TreeGrafter"/>
</dbReference>
<evidence type="ECO:0000256" key="25">
    <source>
        <dbReference type="SAM" id="Phobius"/>
    </source>
</evidence>
<dbReference type="InterPro" id="IPR000760">
    <property type="entry name" value="Inositol_monophosphatase-like"/>
</dbReference>
<dbReference type="FunFam" id="3.40.190.80:FF:000007">
    <property type="entry name" value="Blast:Putative inositol monophosphatase 3"/>
    <property type="match status" value="1"/>
</dbReference>
<evidence type="ECO:0000313" key="27">
    <source>
        <dbReference type="Proteomes" id="UP000694423"/>
    </source>
</evidence>
<feature type="binding site" evidence="23">
    <location>
        <position position="386"/>
    </location>
    <ligand>
        <name>Mg(2+)</name>
        <dbReference type="ChEBI" id="CHEBI:18420"/>
        <label>1</label>
        <note>catalytic</note>
    </ligand>
</feature>
<dbReference type="EC" id="3.1.3.7" evidence="5"/>
<dbReference type="GO" id="GO:0046872">
    <property type="term" value="F:metal ion binding"/>
    <property type="evidence" value="ECO:0007669"/>
    <property type="project" value="UniProtKB-KW"/>
</dbReference>
<feature type="binding site" evidence="23">
    <location>
        <position position="220"/>
    </location>
    <ligand>
        <name>Mg(2+)</name>
        <dbReference type="ChEBI" id="CHEBI:18420"/>
        <label>2</label>
    </ligand>
</feature>
<evidence type="ECO:0000256" key="4">
    <source>
        <dbReference type="ARBA" id="ARBA00009759"/>
    </source>
</evidence>
<evidence type="ECO:0000256" key="21">
    <source>
        <dbReference type="ARBA" id="ARBA00043030"/>
    </source>
</evidence>
<dbReference type="Proteomes" id="UP000694423">
    <property type="component" value="Unplaced"/>
</dbReference>
<evidence type="ECO:0000313" key="26">
    <source>
        <dbReference type="Ensembl" id="ENSDNVP00000004955.1"/>
    </source>
</evidence>
<comment type="pathway">
    <text evidence="3">Sulfur metabolism.</text>
</comment>